<dbReference type="PROSITE" id="PS51677">
    <property type="entry name" value="NODB"/>
    <property type="match status" value="1"/>
</dbReference>
<reference evidence="7" key="1">
    <citation type="journal article" date="2019" name="Int. J. Syst. Evol. Microbiol.">
        <title>The Global Catalogue of Microorganisms (GCM) 10K type strain sequencing project: providing services to taxonomists for standard genome sequencing and annotation.</title>
        <authorList>
            <consortium name="The Broad Institute Genomics Platform"/>
            <consortium name="The Broad Institute Genome Sequencing Center for Infectious Disease"/>
            <person name="Wu L."/>
            <person name="Ma J."/>
        </authorList>
    </citation>
    <scope>NUCLEOTIDE SEQUENCE [LARGE SCALE GENOMIC DNA]</scope>
    <source>
        <strain evidence="7">JCM 17927</strain>
    </source>
</reference>
<gene>
    <name evidence="6" type="ORF">GCM10023189_34630</name>
</gene>
<dbReference type="InterPro" id="IPR051398">
    <property type="entry name" value="Polysacch_Deacetylase"/>
</dbReference>
<comment type="caution">
    <text evidence="6">The sequence shown here is derived from an EMBL/GenBank/DDBJ whole genome shotgun (WGS) entry which is preliminary data.</text>
</comment>
<comment type="subcellular location">
    <subcellularLocation>
        <location evidence="1">Secreted</location>
    </subcellularLocation>
</comment>
<organism evidence="6 7">
    <name type="scientific">Nibrella saemangeumensis</name>
    <dbReference type="NCBI Taxonomy" id="1084526"/>
    <lineage>
        <taxon>Bacteria</taxon>
        <taxon>Pseudomonadati</taxon>
        <taxon>Bacteroidota</taxon>
        <taxon>Cytophagia</taxon>
        <taxon>Cytophagales</taxon>
        <taxon>Spirosomataceae</taxon>
        <taxon>Nibrella</taxon>
    </lineage>
</organism>
<evidence type="ECO:0000256" key="2">
    <source>
        <dbReference type="ARBA" id="ARBA00022729"/>
    </source>
</evidence>
<proteinExistence type="predicted"/>
<dbReference type="Gene3D" id="3.20.20.370">
    <property type="entry name" value="Glycoside hydrolase/deacetylase"/>
    <property type="match status" value="1"/>
</dbReference>
<evidence type="ECO:0000313" key="7">
    <source>
        <dbReference type="Proteomes" id="UP001501175"/>
    </source>
</evidence>
<feature type="domain" description="NodB homology" evidence="5">
    <location>
        <begin position="151"/>
        <end position="317"/>
    </location>
</feature>
<dbReference type="SUPFAM" id="SSF88713">
    <property type="entry name" value="Glycoside hydrolase/deacetylase"/>
    <property type="match status" value="1"/>
</dbReference>
<dbReference type="RefSeq" id="WP_345245236.1">
    <property type="nucleotide sequence ID" value="NZ_BAABHD010000032.1"/>
</dbReference>
<evidence type="ECO:0000256" key="1">
    <source>
        <dbReference type="ARBA" id="ARBA00004613"/>
    </source>
</evidence>
<keyword evidence="7" id="KW-1185">Reference proteome</keyword>
<evidence type="ECO:0000259" key="5">
    <source>
        <dbReference type="PROSITE" id="PS51677"/>
    </source>
</evidence>
<dbReference type="Proteomes" id="UP001501175">
    <property type="component" value="Unassembled WGS sequence"/>
</dbReference>
<sequence length="317" mass="35730">MTYFNRRNLFLLTLLSVFSATTFSCSSGSKADSRQADQTSTESADVKTVSATDEDSKATPAAQTSTVDPTTIPPGKKADAATIIARQQVPILCYHQVRNWREKDSKTARDYIVPLDLFRQQMKMLADSGYHTISPDQLYAYLTTGAALPSKPIMLTFDDGDLDQYTDAVPIMNKHGFKGTFFIMTVAIGRRGKQPYMDKSQIKALSDAGHTIGCHTWDHHNVKKYEGKDWVTQIEEPTKKLEEITGKPVRYFAYPFGLWNYPATQELKKRNYLAAFQLAEKRDPQEPLYTVRRIIASGYWSPKTLHNAMVASFKGTK</sequence>
<name>A0ABP8N532_9BACT</name>
<protein>
    <recommendedName>
        <fullName evidence="5">NodB homology domain-containing protein</fullName>
    </recommendedName>
</protein>
<evidence type="ECO:0000256" key="4">
    <source>
        <dbReference type="SAM" id="SignalP"/>
    </source>
</evidence>
<accession>A0ABP8N532</accession>
<feature type="region of interest" description="Disordered" evidence="3">
    <location>
        <begin position="25"/>
        <end position="74"/>
    </location>
</feature>
<dbReference type="CDD" id="cd10918">
    <property type="entry name" value="CE4_NodB_like_5s_6s"/>
    <property type="match status" value="1"/>
</dbReference>
<feature type="chain" id="PRO_5047398361" description="NodB homology domain-containing protein" evidence="4">
    <location>
        <begin position="32"/>
        <end position="317"/>
    </location>
</feature>
<dbReference type="Pfam" id="PF01522">
    <property type="entry name" value="Polysacc_deac_1"/>
    <property type="match status" value="1"/>
</dbReference>
<feature type="signal peptide" evidence="4">
    <location>
        <begin position="1"/>
        <end position="31"/>
    </location>
</feature>
<keyword evidence="2 4" id="KW-0732">Signal</keyword>
<dbReference type="InterPro" id="IPR002509">
    <property type="entry name" value="NODB_dom"/>
</dbReference>
<evidence type="ECO:0000256" key="3">
    <source>
        <dbReference type="SAM" id="MobiDB-lite"/>
    </source>
</evidence>
<evidence type="ECO:0000313" key="6">
    <source>
        <dbReference type="EMBL" id="GAA4460062.1"/>
    </source>
</evidence>
<dbReference type="PROSITE" id="PS51257">
    <property type="entry name" value="PROKAR_LIPOPROTEIN"/>
    <property type="match status" value="1"/>
</dbReference>
<dbReference type="EMBL" id="BAABHD010000032">
    <property type="protein sequence ID" value="GAA4460062.1"/>
    <property type="molecule type" value="Genomic_DNA"/>
</dbReference>
<dbReference type="PANTHER" id="PTHR34216">
    <property type="match status" value="1"/>
</dbReference>
<dbReference type="InterPro" id="IPR011330">
    <property type="entry name" value="Glyco_hydro/deAcase_b/a-brl"/>
</dbReference>
<dbReference type="PANTHER" id="PTHR34216:SF3">
    <property type="entry name" value="POLY-BETA-1,6-N-ACETYL-D-GLUCOSAMINE N-DEACETYLASE"/>
    <property type="match status" value="1"/>
</dbReference>
<feature type="compositionally biased region" description="Polar residues" evidence="3">
    <location>
        <begin position="25"/>
        <end position="43"/>
    </location>
</feature>